<keyword evidence="4" id="KW-1185">Reference proteome</keyword>
<protein>
    <submittedName>
        <fullName evidence="3">Glutathione S-transferase</fullName>
    </submittedName>
</protein>
<dbReference type="EMBL" id="PDEM01000024">
    <property type="protein sequence ID" value="PHZ84391.1"/>
    <property type="molecule type" value="Genomic_DNA"/>
</dbReference>
<evidence type="ECO:0000259" key="2">
    <source>
        <dbReference type="Pfam" id="PF17172"/>
    </source>
</evidence>
<dbReference type="PANTHER" id="PTHR12289">
    <property type="entry name" value="METAXIN RELATED"/>
    <property type="match status" value="1"/>
</dbReference>
<dbReference type="InterPro" id="IPR040079">
    <property type="entry name" value="Glutathione_S-Trfase"/>
</dbReference>
<keyword evidence="3" id="KW-0808">Transferase</keyword>
<dbReference type="SFLD" id="SFLDG01180">
    <property type="entry name" value="SUF1"/>
    <property type="match status" value="1"/>
</dbReference>
<dbReference type="CDD" id="cd03193">
    <property type="entry name" value="GST_C_Metaxin"/>
    <property type="match status" value="1"/>
</dbReference>
<dbReference type="InterPro" id="IPR036249">
    <property type="entry name" value="Thioredoxin-like_sf"/>
</dbReference>
<evidence type="ECO:0000259" key="1">
    <source>
        <dbReference type="Pfam" id="PF17171"/>
    </source>
</evidence>
<dbReference type="AlphaFoldDB" id="A0A2G4YPZ0"/>
<dbReference type="SFLD" id="SFLDG01200">
    <property type="entry name" value="SUF1.1"/>
    <property type="match status" value="1"/>
</dbReference>
<dbReference type="GO" id="GO:0005737">
    <property type="term" value="C:cytoplasm"/>
    <property type="evidence" value="ECO:0007669"/>
    <property type="project" value="TreeGrafter"/>
</dbReference>
<feature type="domain" description="Metaxin glutathione S-transferase" evidence="1">
    <location>
        <begin position="168"/>
        <end position="228"/>
    </location>
</feature>
<dbReference type="Gene3D" id="3.40.30.10">
    <property type="entry name" value="Glutaredoxin"/>
    <property type="match status" value="1"/>
</dbReference>
<dbReference type="Gene3D" id="1.20.1050.10">
    <property type="match status" value="1"/>
</dbReference>
<gene>
    <name evidence="3" type="ORF">CRD36_11275</name>
</gene>
<dbReference type="Proteomes" id="UP000229730">
    <property type="component" value="Unassembled WGS sequence"/>
</dbReference>
<dbReference type="Pfam" id="PF17172">
    <property type="entry name" value="GST_N_4"/>
    <property type="match status" value="1"/>
</dbReference>
<dbReference type="InterPro" id="IPR033468">
    <property type="entry name" value="Metaxin_GST"/>
</dbReference>
<dbReference type="InParanoid" id="A0A2G4YPZ0"/>
<dbReference type="GO" id="GO:0016740">
    <property type="term" value="F:transferase activity"/>
    <property type="evidence" value="ECO:0007669"/>
    <property type="project" value="UniProtKB-KW"/>
</dbReference>
<feature type="domain" description="Thioredoxin-like fold" evidence="2">
    <location>
        <begin position="18"/>
        <end position="115"/>
    </location>
</feature>
<dbReference type="InterPro" id="IPR012336">
    <property type="entry name" value="Thioredoxin-like_fold"/>
</dbReference>
<evidence type="ECO:0000313" key="4">
    <source>
        <dbReference type="Proteomes" id="UP000229730"/>
    </source>
</evidence>
<dbReference type="RefSeq" id="WP_099473291.1">
    <property type="nucleotide sequence ID" value="NZ_CP041025.1"/>
</dbReference>
<proteinExistence type="predicted"/>
<accession>A0A2G4YPZ0</accession>
<dbReference type="InterPro" id="IPR050931">
    <property type="entry name" value="Mito_Protein_Transport_Metaxin"/>
</dbReference>
<dbReference type="SUPFAM" id="SSF47616">
    <property type="entry name" value="GST C-terminal domain-like"/>
    <property type="match status" value="1"/>
</dbReference>
<dbReference type="SUPFAM" id="SSF52833">
    <property type="entry name" value="Thioredoxin-like"/>
    <property type="match status" value="1"/>
</dbReference>
<dbReference type="InterPro" id="IPR036282">
    <property type="entry name" value="Glutathione-S-Trfase_C_sf"/>
</dbReference>
<name>A0A2G4YPZ0_9PROT</name>
<dbReference type="PANTHER" id="PTHR12289:SF41">
    <property type="entry name" value="FAILED AXON CONNECTIONS-RELATED"/>
    <property type="match status" value="1"/>
</dbReference>
<dbReference type="OrthoDB" id="7664269at2"/>
<evidence type="ECO:0000313" key="3">
    <source>
        <dbReference type="EMBL" id="PHZ84391.1"/>
    </source>
</evidence>
<sequence>MIELFKFGALGKVCDPSPFCVKVETYLRMTDQPYEVHTGAHLLRSSPKSKLPYIRDGGKIVADSTFILHYLEARQDESLDGHLTPEQQAIAHGMTKMIDENLYWTLVHGRWILDHNWVIISKLFFGSLPFPLKLFVPNMVRKNVRRRLKEHGIGRHSSQEITEIGSWDLKALSDFLGNKTYFFGDKPSTLDAAVFGFMSQMVLSDAFSAPIIDVARSHANLVRHTHAIQDKYFPELV</sequence>
<dbReference type="SFLD" id="SFLDS00019">
    <property type="entry name" value="Glutathione_Transferase_(cytos"/>
    <property type="match status" value="1"/>
</dbReference>
<dbReference type="InterPro" id="IPR026928">
    <property type="entry name" value="FAX/IsoI-like"/>
</dbReference>
<organism evidence="3 4">
    <name type="scientific">Paremcibacter congregatus</name>
    <dbReference type="NCBI Taxonomy" id="2043170"/>
    <lineage>
        <taxon>Bacteria</taxon>
        <taxon>Pseudomonadati</taxon>
        <taxon>Pseudomonadota</taxon>
        <taxon>Alphaproteobacteria</taxon>
        <taxon>Emcibacterales</taxon>
        <taxon>Emcibacteraceae</taxon>
        <taxon>Paremcibacter</taxon>
    </lineage>
</organism>
<dbReference type="Pfam" id="PF17171">
    <property type="entry name" value="GST_C_6"/>
    <property type="match status" value="1"/>
</dbReference>
<reference evidence="3 4" key="1">
    <citation type="submission" date="2017-10" db="EMBL/GenBank/DDBJ databases">
        <title>Frigbacter circumglobatus gen. nov. sp. nov., isolated from sediment cultured in situ.</title>
        <authorList>
            <person name="Zhao Z."/>
        </authorList>
    </citation>
    <scope>NUCLEOTIDE SEQUENCE [LARGE SCALE GENOMIC DNA]</scope>
    <source>
        <strain evidence="3 4">ZYL</strain>
    </source>
</reference>
<comment type="caution">
    <text evidence="3">The sequence shown here is derived from an EMBL/GenBank/DDBJ whole genome shotgun (WGS) entry which is preliminary data.</text>
</comment>